<feature type="transmembrane region" description="Helical" evidence="8">
    <location>
        <begin position="390"/>
        <end position="413"/>
    </location>
</feature>
<dbReference type="Gene3D" id="1.20.1720.10">
    <property type="entry name" value="Multidrug resistance protein D"/>
    <property type="match status" value="1"/>
</dbReference>
<dbReference type="Proteomes" id="UP000236729">
    <property type="component" value="Unassembled WGS sequence"/>
</dbReference>
<evidence type="ECO:0000256" key="1">
    <source>
        <dbReference type="ARBA" id="ARBA00004651"/>
    </source>
</evidence>
<evidence type="ECO:0000313" key="11">
    <source>
        <dbReference type="EMBL" id="SFD89384.1"/>
    </source>
</evidence>
<evidence type="ECO:0000259" key="9">
    <source>
        <dbReference type="PROSITE" id="PS50850"/>
    </source>
</evidence>
<evidence type="ECO:0000256" key="2">
    <source>
        <dbReference type="ARBA" id="ARBA00022448"/>
    </source>
</evidence>
<keyword evidence="4 8" id="KW-0812">Transmembrane</keyword>
<name>A0A1H6DZA4_9PSEU</name>
<dbReference type="PANTHER" id="PTHR42718:SF47">
    <property type="entry name" value="METHYL VIOLOGEN RESISTANCE PROTEIN SMVA"/>
    <property type="match status" value="1"/>
</dbReference>
<feature type="transmembrane region" description="Helical" evidence="8">
    <location>
        <begin position="113"/>
        <end position="136"/>
    </location>
</feature>
<keyword evidence="3" id="KW-1003">Cell membrane</keyword>
<feature type="transmembrane region" description="Helical" evidence="8">
    <location>
        <begin position="496"/>
        <end position="518"/>
    </location>
</feature>
<evidence type="ECO:0000256" key="4">
    <source>
        <dbReference type="ARBA" id="ARBA00022692"/>
    </source>
</evidence>
<organism evidence="10 13">
    <name type="scientific">Saccharopolyspora kobensis</name>
    <dbReference type="NCBI Taxonomy" id="146035"/>
    <lineage>
        <taxon>Bacteria</taxon>
        <taxon>Bacillati</taxon>
        <taxon>Actinomycetota</taxon>
        <taxon>Actinomycetes</taxon>
        <taxon>Pseudonocardiales</taxon>
        <taxon>Pseudonocardiaceae</taxon>
        <taxon>Saccharopolyspora</taxon>
    </lineage>
</organism>
<feature type="region of interest" description="Disordered" evidence="7">
    <location>
        <begin position="1"/>
        <end position="40"/>
    </location>
</feature>
<feature type="transmembrane region" description="Helical" evidence="8">
    <location>
        <begin position="262"/>
        <end position="279"/>
    </location>
</feature>
<dbReference type="InterPro" id="IPR011701">
    <property type="entry name" value="MFS"/>
</dbReference>
<dbReference type="Gene3D" id="1.20.1250.20">
    <property type="entry name" value="MFS general substrate transporter like domains"/>
    <property type="match status" value="1"/>
</dbReference>
<feature type="transmembrane region" description="Helical" evidence="8">
    <location>
        <begin position="48"/>
        <end position="69"/>
    </location>
</feature>
<dbReference type="GO" id="GO:0022857">
    <property type="term" value="F:transmembrane transporter activity"/>
    <property type="evidence" value="ECO:0007669"/>
    <property type="project" value="InterPro"/>
</dbReference>
<dbReference type="InterPro" id="IPR020846">
    <property type="entry name" value="MFS_dom"/>
</dbReference>
<feature type="domain" description="Major facilitator superfamily (MFS) profile" evidence="9">
    <location>
        <begin position="47"/>
        <end position="522"/>
    </location>
</feature>
<feature type="transmembrane region" description="Helical" evidence="8">
    <location>
        <begin position="362"/>
        <end position="384"/>
    </location>
</feature>
<evidence type="ECO:0000256" key="5">
    <source>
        <dbReference type="ARBA" id="ARBA00022989"/>
    </source>
</evidence>
<dbReference type="InterPro" id="IPR036259">
    <property type="entry name" value="MFS_trans_sf"/>
</dbReference>
<evidence type="ECO:0000256" key="8">
    <source>
        <dbReference type="SAM" id="Phobius"/>
    </source>
</evidence>
<keyword evidence="12" id="KW-1185">Reference proteome</keyword>
<dbReference type="SMR" id="A0A1H6DZA4"/>
<dbReference type="Pfam" id="PF07690">
    <property type="entry name" value="MFS_1"/>
    <property type="match status" value="1"/>
</dbReference>
<feature type="transmembrane region" description="Helical" evidence="8">
    <location>
        <begin position="175"/>
        <end position="200"/>
    </location>
</feature>
<proteinExistence type="predicted"/>
<feature type="transmembrane region" description="Helical" evidence="8">
    <location>
        <begin position="89"/>
        <end position="106"/>
    </location>
</feature>
<reference evidence="10" key="1">
    <citation type="submission" date="2016-10" db="EMBL/GenBank/DDBJ databases">
        <authorList>
            <person name="de Groot N.N."/>
        </authorList>
    </citation>
    <scope>NUCLEOTIDE SEQUENCE [LARGE SCALE GENOMIC DNA]</scope>
    <source>
        <strain evidence="10">ATCC 20501</strain>
    </source>
</reference>
<feature type="transmembrane region" description="Helical" evidence="8">
    <location>
        <begin position="238"/>
        <end position="256"/>
    </location>
</feature>
<accession>A0A1H6DZA4</accession>
<evidence type="ECO:0000313" key="13">
    <source>
        <dbReference type="Proteomes" id="UP000236729"/>
    </source>
</evidence>
<comment type="subcellular location">
    <subcellularLocation>
        <location evidence="1">Cell membrane</location>
        <topology evidence="1">Multi-pass membrane protein</topology>
    </subcellularLocation>
</comment>
<feature type="transmembrane region" description="Helical" evidence="8">
    <location>
        <begin position="206"/>
        <end position="226"/>
    </location>
</feature>
<feature type="compositionally biased region" description="Basic and acidic residues" evidence="7">
    <location>
        <begin position="13"/>
        <end position="30"/>
    </location>
</feature>
<keyword evidence="5 8" id="KW-1133">Transmembrane helix</keyword>
<dbReference type="GO" id="GO:0005886">
    <property type="term" value="C:plasma membrane"/>
    <property type="evidence" value="ECO:0007669"/>
    <property type="project" value="UniProtKB-SubCell"/>
</dbReference>
<keyword evidence="2" id="KW-0813">Transport</keyword>
<evidence type="ECO:0000256" key="3">
    <source>
        <dbReference type="ARBA" id="ARBA00022475"/>
    </source>
</evidence>
<dbReference type="EMBL" id="FOME01000007">
    <property type="protein sequence ID" value="SFD89384.1"/>
    <property type="molecule type" value="Genomic_DNA"/>
</dbReference>
<dbReference type="SUPFAM" id="SSF103473">
    <property type="entry name" value="MFS general substrate transporter"/>
    <property type="match status" value="1"/>
</dbReference>
<protein>
    <submittedName>
        <fullName evidence="10">MFS transporter, DHA2 family, multidrug resistance protein</fullName>
    </submittedName>
</protein>
<evidence type="ECO:0000256" key="6">
    <source>
        <dbReference type="ARBA" id="ARBA00023136"/>
    </source>
</evidence>
<gene>
    <name evidence="10" type="ORF">SAMN02982929_05162</name>
    <name evidence="11" type="ORF">SAMN05216506_107136</name>
</gene>
<keyword evidence="6 8" id="KW-0472">Membrane</keyword>
<dbReference type="CDD" id="cd17321">
    <property type="entry name" value="MFS_MMR_MDR_like"/>
    <property type="match status" value="1"/>
</dbReference>
<feature type="transmembrane region" description="Helical" evidence="8">
    <location>
        <begin position="300"/>
        <end position="321"/>
    </location>
</feature>
<dbReference type="PANTHER" id="PTHR42718">
    <property type="entry name" value="MAJOR FACILITATOR SUPERFAMILY MULTIDRUG TRANSPORTER MFSC"/>
    <property type="match status" value="1"/>
</dbReference>
<dbReference type="PROSITE" id="PS50850">
    <property type="entry name" value="MFS"/>
    <property type="match status" value="1"/>
</dbReference>
<evidence type="ECO:0000313" key="12">
    <source>
        <dbReference type="Proteomes" id="UP000199690"/>
    </source>
</evidence>
<feature type="transmembrane region" description="Helical" evidence="8">
    <location>
        <begin position="142"/>
        <end position="163"/>
    </location>
</feature>
<evidence type="ECO:0000256" key="7">
    <source>
        <dbReference type="SAM" id="MobiDB-lite"/>
    </source>
</evidence>
<evidence type="ECO:0000313" key="10">
    <source>
        <dbReference type="EMBL" id="SEG90163.1"/>
    </source>
</evidence>
<reference evidence="12 13" key="2">
    <citation type="submission" date="2016-10" db="EMBL/GenBank/DDBJ databases">
        <authorList>
            <person name="Varghese N."/>
            <person name="Submissions S."/>
        </authorList>
    </citation>
    <scope>NUCLEOTIDE SEQUENCE [LARGE SCALE GENOMIC DNA]</scope>
    <source>
        <strain evidence="13">ATCC 20501</strain>
        <strain evidence="11 12">CGMCC 4.3529</strain>
    </source>
</reference>
<feature type="transmembrane region" description="Helical" evidence="8">
    <location>
        <begin position="327"/>
        <end position="350"/>
    </location>
</feature>
<sequence>MGSPNRDPLNRVSGDRDATRPRETAKREIQSDATTTGDRGEAGRRAGLAFLLLPTLLLAVDLGVLWMAVPQLSADLGPTSTELLWINDSYGFAMACLLVLGGNIGDRFGRRRLLMIGLAVFTAASVLAACAWSPAVLIAARVLLGTSSAAIIPSTPALISGMFRDTRRRARAIALWVTTLSTGIALGPVLSGVLLAHFWWGSVFLVGVPVLVVALIGVPATVPELADPDVTPLDRLSVPLLLMTLLPLVYAIKHFGEHGLDAPLLVAVAAAVVFGALFVRRQRSIDNPLLDLDLFRDRAFVAAPLLLFTGLAAMNGVEYLMPQYLQLVGGVASLEAGLLMVLPAVGLALGSQLTPLLARRAGPARVIAAGAAVAIAGFALIATAPGVATVTAGTTVMMLGLAPITVLGTNIAVSAAAPEKAGQASAIGQTSYELGLAFGIAATGSLVSAVYRDHVRTYAPEGVPSDVVAEVAGNLGGGAAVPALADVARAGFTSGLQAAAIVSGCLAVLLAVFALVLLERSRTEQREAEPVG</sequence>
<dbReference type="EMBL" id="FNVB01000008">
    <property type="protein sequence ID" value="SEG90163.1"/>
    <property type="molecule type" value="Genomic_DNA"/>
</dbReference>
<feature type="transmembrane region" description="Helical" evidence="8">
    <location>
        <begin position="434"/>
        <end position="451"/>
    </location>
</feature>
<dbReference type="AlphaFoldDB" id="A0A1H6DZA4"/>
<accession>A0A1I1W2M9</accession>
<dbReference type="Proteomes" id="UP000199690">
    <property type="component" value="Unassembled WGS sequence"/>
</dbReference>